<dbReference type="InterPro" id="IPR043128">
    <property type="entry name" value="Rev_trsase/Diguanyl_cyclase"/>
</dbReference>
<dbReference type="InterPro" id="IPR043502">
    <property type="entry name" value="DNA/RNA_pol_sf"/>
</dbReference>
<evidence type="ECO:0000259" key="1">
    <source>
        <dbReference type="PROSITE" id="PS50878"/>
    </source>
</evidence>
<reference evidence="2 3" key="1">
    <citation type="journal article" date="2020" name="Genome Biol. Evol.">
        <title>Comparative genomics of strictly vertically transmitted, feminizing microsporidia endosymbionts of amphipod crustaceans.</title>
        <authorList>
            <person name="Cormier A."/>
            <person name="Chebbi M.A."/>
            <person name="Giraud I."/>
            <person name="Wattier R."/>
            <person name="Teixeira M."/>
            <person name="Gilbert C."/>
            <person name="Rigaud T."/>
            <person name="Cordaux R."/>
        </authorList>
    </citation>
    <scope>NUCLEOTIDE SEQUENCE [LARGE SCALE GENOMIC DNA]</scope>
    <source>
        <strain evidence="2 3">Ou3-Ou53</strain>
    </source>
</reference>
<dbReference type="PANTHER" id="PTHR24559:SF444">
    <property type="entry name" value="REVERSE TRANSCRIPTASE DOMAIN-CONTAINING PROTEIN"/>
    <property type="match status" value="1"/>
</dbReference>
<feature type="non-terminal residue" evidence="2">
    <location>
        <position position="176"/>
    </location>
</feature>
<sequence length="176" mass="20449">PVEKKDGTVRLTTNLVGLNSLVDLDSYSLPRMEELLCRLRDKRWFSKIDLKEGFFQVHLLERDKEKTAFRLKNKTYEWNRMPMGCKNSPATFQRIMDKVLAEEIEKSCYVYVDDILVFGETEEEHEKAFIKISDLISDAGFQANTDKIEYKKKEVVFLGHTISPNKIMAHIDPAQG</sequence>
<dbReference type="OrthoDB" id="2194291at2759"/>
<organism evidence="2 3">
    <name type="scientific">Nosema granulosis</name>
    <dbReference type="NCBI Taxonomy" id="83296"/>
    <lineage>
        <taxon>Eukaryota</taxon>
        <taxon>Fungi</taxon>
        <taxon>Fungi incertae sedis</taxon>
        <taxon>Microsporidia</taxon>
        <taxon>Nosematidae</taxon>
        <taxon>Nosema</taxon>
    </lineage>
</organism>
<evidence type="ECO:0000313" key="3">
    <source>
        <dbReference type="Proteomes" id="UP000740883"/>
    </source>
</evidence>
<dbReference type="PANTHER" id="PTHR24559">
    <property type="entry name" value="TRANSPOSON TY3-I GAG-POL POLYPROTEIN"/>
    <property type="match status" value="1"/>
</dbReference>
<dbReference type="CDD" id="cd01647">
    <property type="entry name" value="RT_LTR"/>
    <property type="match status" value="1"/>
</dbReference>
<proteinExistence type="predicted"/>
<protein>
    <submittedName>
        <fullName evidence="2">Retrovirus-related Pol polyprotein from transposon</fullName>
    </submittedName>
</protein>
<evidence type="ECO:0000313" key="2">
    <source>
        <dbReference type="EMBL" id="KAF9742481.1"/>
    </source>
</evidence>
<dbReference type="EMBL" id="SBJO01001681">
    <property type="protein sequence ID" value="KAF9742481.1"/>
    <property type="molecule type" value="Genomic_DNA"/>
</dbReference>
<dbReference type="AlphaFoldDB" id="A0A9P6GUD4"/>
<feature type="domain" description="Reverse transcriptase" evidence="1">
    <location>
        <begin position="1"/>
        <end position="162"/>
    </location>
</feature>
<dbReference type="PROSITE" id="PS50878">
    <property type="entry name" value="RT_POL"/>
    <property type="match status" value="1"/>
</dbReference>
<dbReference type="Gene3D" id="3.30.70.270">
    <property type="match status" value="1"/>
</dbReference>
<accession>A0A9P6GUD4</accession>
<comment type="caution">
    <text evidence="2">The sequence shown here is derived from an EMBL/GenBank/DDBJ whole genome shotgun (WGS) entry which is preliminary data.</text>
</comment>
<dbReference type="Pfam" id="PF00078">
    <property type="entry name" value="RVT_1"/>
    <property type="match status" value="1"/>
</dbReference>
<dbReference type="InterPro" id="IPR053134">
    <property type="entry name" value="RNA-dir_DNA_polymerase"/>
</dbReference>
<gene>
    <name evidence="2" type="primary">pol_160</name>
    <name evidence="2" type="ORF">NGRA_3623</name>
</gene>
<keyword evidence="3" id="KW-1185">Reference proteome</keyword>
<dbReference type="InterPro" id="IPR000477">
    <property type="entry name" value="RT_dom"/>
</dbReference>
<feature type="non-terminal residue" evidence="2">
    <location>
        <position position="1"/>
    </location>
</feature>
<dbReference type="SUPFAM" id="SSF56672">
    <property type="entry name" value="DNA/RNA polymerases"/>
    <property type="match status" value="1"/>
</dbReference>
<name>A0A9P6GUD4_9MICR</name>
<dbReference type="Proteomes" id="UP000740883">
    <property type="component" value="Unassembled WGS sequence"/>
</dbReference>